<feature type="binding site" evidence="4">
    <location>
        <position position="105"/>
    </location>
    <ligand>
        <name>Zn(2+)</name>
        <dbReference type="ChEBI" id="CHEBI:29105"/>
    </ligand>
</feature>
<reference evidence="5 6" key="1">
    <citation type="submission" date="2020-08" db="EMBL/GenBank/DDBJ databases">
        <title>Genomic Encyclopedia of Type Strains, Phase IV (KMG-V): Genome sequencing to study the core and pangenomes of soil and plant-associated prokaryotes.</title>
        <authorList>
            <person name="Whitman W."/>
        </authorList>
    </citation>
    <scope>NUCLEOTIDE SEQUENCE [LARGE SCALE GENOMIC DNA]</scope>
    <source>
        <strain evidence="5 6">X5P2</strain>
    </source>
</reference>
<dbReference type="InterPro" id="IPR036874">
    <property type="entry name" value="Carbonic_anhydrase_sf"/>
</dbReference>
<name>A0A9X0QJZ6_9BACT</name>
<dbReference type="RefSeq" id="WP_183981594.1">
    <property type="nucleotide sequence ID" value="NZ_JACHEB010000018.1"/>
</dbReference>
<dbReference type="EMBL" id="JACHEB010000018">
    <property type="protein sequence ID" value="MBB5331818.1"/>
    <property type="molecule type" value="Genomic_DNA"/>
</dbReference>
<evidence type="ECO:0000256" key="1">
    <source>
        <dbReference type="ARBA" id="ARBA00006217"/>
    </source>
</evidence>
<dbReference type="SMART" id="SM00947">
    <property type="entry name" value="Pro_CA"/>
    <property type="match status" value="1"/>
</dbReference>
<protein>
    <submittedName>
        <fullName evidence="5">Carbonic anhydrase</fullName>
        <ecNumber evidence="5">4.2.1.1</ecNumber>
    </submittedName>
</protein>
<dbReference type="PANTHER" id="PTHR43175:SF3">
    <property type="entry name" value="CARBON DISULFIDE HYDROLASE"/>
    <property type="match status" value="1"/>
</dbReference>
<dbReference type="PANTHER" id="PTHR43175">
    <property type="entry name" value="CARBONIC ANHYDRASE"/>
    <property type="match status" value="1"/>
</dbReference>
<comment type="cofactor">
    <cofactor evidence="4">
        <name>Zn(2+)</name>
        <dbReference type="ChEBI" id="CHEBI:29105"/>
    </cofactor>
    <text evidence="4">Binds 1 zinc ion per subunit.</text>
</comment>
<dbReference type="Pfam" id="PF00484">
    <property type="entry name" value="Pro_CA"/>
    <property type="match status" value="1"/>
</dbReference>
<proteinExistence type="inferred from homology"/>
<feature type="binding site" evidence="4">
    <location>
        <position position="44"/>
    </location>
    <ligand>
        <name>Zn(2+)</name>
        <dbReference type="ChEBI" id="CHEBI:29105"/>
    </ligand>
</feature>
<keyword evidence="2 4" id="KW-0479">Metal-binding</keyword>
<dbReference type="EC" id="4.2.1.1" evidence="5"/>
<dbReference type="GO" id="GO:0004089">
    <property type="term" value="F:carbonate dehydratase activity"/>
    <property type="evidence" value="ECO:0007669"/>
    <property type="project" value="UniProtKB-EC"/>
</dbReference>
<gene>
    <name evidence="5" type="ORF">HDF14_005467</name>
</gene>
<keyword evidence="5" id="KW-0456">Lyase</keyword>
<dbReference type="SUPFAM" id="SSF53056">
    <property type="entry name" value="beta-carbonic anhydrase, cab"/>
    <property type="match status" value="1"/>
</dbReference>
<dbReference type="InterPro" id="IPR001765">
    <property type="entry name" value="Carbonic_anhydrase"/>
</dbReference>
<evidence type="ECO:0000313" key="6">
    <source>
        <dbReference type="Proteomes" id="UP000535182"/>
    </source>
</evidence>
<feature type="binding site" evidence="4">
    <location>
        <position position="108"/>
    </location>
    <ligand>
        <name>Zn(2+)</name>
        <dbReference type="ChEBI" id="CHEBI:29105"/>
    </ligand>
</feature>
<evidence type="ECO:0000256" key="4">
    <source>
        <dbReference type="PIRSR" id="PIRSR601765-1"/>
    </source>
</evidence>
<feature type="binding site" evidence="4">
    <location>
        <position position="42"/>
    </location>
    <ligand>
        <name>Zn(2+)</name>
        <dbReference type="ChEBI" id="CHEBI:29105"/>
    </ligand>
</feature>
<comment type="similarity">
    <text evidence="1">Belongs to the beta-class carbonic anhydrase family.</text>
</comment>
<organism evidence="5 6">
    <name type="scientific">Tunturiibacter gelidiferens</name>
    <dbReference type="NCBI Taxonomy" id="3069689"/>
    <lineage>
        <taxon>Bacteria</taxon>
        <taxon>Pseudomonadati</taxon>
        <taxon>Acidobacteriota</taxon>
        <taxon>Terriglobia</taxon>
        <taxon>Terriglobales</taxon>
        <taxon>Acidobacteriaceae</taxon>
        <taxon>Tunturiibacter</taxon>
    </lineage>
</organism>
<keyword evidence="6" id="KW-1185">Reference proteome</keyword>
<dbReference type="Proteomes" id="UP000535182">
    <property type="component" value="Unassembled WGS sequence"/>
</dbReference>
<keyword evidence="3 4" id="KW-0862">Zinc</keyword>
<evidence type="ECO:0000256" key="3">
    <source>
        <dbReference type="ARBA" id="ARBA00022833"/>
    </source>
</evidence>
<comment type="caution">
    <text evidence="5">The sequence shown here is derived from an EMBL/GenBank/DDBJ whole genome shotgun (WGS) entry which is preliminary data.</text>
</comment>
<accession>A0A9X0QJZ6</accession>
<evidence type="ECO:0000313" key="5">
    <source>
        <dbReference type="EMBL" id="MBB5331818.1"/>
    </source>
</evidence>
<dbReference type="AlphaFoldDB" id="A0A9X0QJZ6"/>
<dbReference type="GO" id="GO:0008270">
    <property type="term" value="F:zinc ion binding"/>
    <property type="evidence" value="ECO:0007669"/>
    <property type="project" value="InterPro"/>
</dbReference>
<sequence length="186" mass="19877">MSNLDDMLERNKDFAAKQSAAGTLMPWLPKAMPNVKATIIGCADMRVDPFEILGLKPGEAVVIRNIGGRITPVLLEELGLLGRIGQVAKEMPGGGGEFHLIVLQHTDCGITRLAGDPDKLAHYFQIPEEEVKAKNVTDPRAAVAGDVAWLRTIPALPATWILSGLVYDVATGLIEVVVPPAPIRAA</sequence>
<evidence type="ECO:0000256" key="2">
    <source>
        <dbReference type="ARBA" id="ARBA00022723"/>
    </source>
</evidence>
<dbReference type="Gene3D" id="3.40.1050.10">
    <property type="entry name" value="Carbonic anhydrase"/>
    <property type="match status" value="1"/>
</dbReference>